<dbReference type="InterPro" id="IPR012341">
    <property type="entry name" value="6hp_glycosidase-like_sf"/>
</dbReference>
<feature type="compositionally biased region" description="Low complexity" evidence="11">
    <location>
        <begin position="267"/>
        <end position="304"/>
    </location>
</feature>
<dbReference type="EMBL" id="KK103687">
    <property type="protein sequence ID" value="KIY95117.1"/>
    <property type="molecule type" value="Genomic_DNA"/>
</dbReference>
<protein>
    <recommendedName>
        <fullName evidence="10">alpha-1,2-Mannosidase</fullName>
        <ecNumber evidence="10">3.2.1.-</ecNumber>
    </recommendedName>
</protein>
<dbReference type="GO" id="GO:0016020">
    <property type="term" value="C:membrane"/>
    <property type="evidence" value="ECO:0007669"/>
    <property type="project" value="InterPro"/>
</dbReference>
<dbReference type="InterPro" id="IPR001382">
    <property type="entry name" value="Glyco_hydro_47"/>
</dbReference>
<evidence type="ECO:0000256" key="7">
    <source>
        <dbReference type="ARBA" id="ARBA00023157"/>
    </source>
</evidence>
<keyword evidence="7" id="KW-1015">Disulfide bond</keyword>
<evidence type="ECO:0000256" key="11">
    <source>
        <dbReference type="SAM" id="MobiDB-lite"/>
    </source>
</evidence>
<dbReference type="GO" id="GO:0005783">
    <property type="term" value="C:endoplasmic reticulum"/>
    <property type="evidence" value="ECO:0007669"/>
    <property type="project" value="TreeGrafter"/>
</dbReference>
<keyword evidence="10 12" id="KW-0326">Glycosidase</keyword>
<evidence type="ECO:0000313" key="13">
    <source>
        <dbReference type="Proteomes" id="UP000054498"/>
    </source>
</evidence>
<dbReference type="AlphaFoldDB" id="A0A0D2J5H1"/>
<name>A0A0D2J5H1_9CHLO</name>
<dbReference type="Pfam" id="PF01532">
    <property type="entry name" value="Glyco_hydro_47"/>
    <property type="match status" value="1"/>
</dbReference>
<dbReference type="OrthoDB" id="8118055at2759"/>
<evidence type="ECO:0000256" key="6">
    <source>
        <dbReference type="ARBA" id="ARBA00022837"/>
    </source>
</evidence>
<dbReference type="PRINTS" id="PR00747">
    <property type="entry name" value="GLYHDRLASE47"/>
</dbReference>
<organism evidence="12 13">
    <name type="scientific">Monoraphidium neglectum</name>
    <dbReference type="NCBI Taxonomy" id="145388"/>
    <lineage>
        <taxon>Eukaryota</taxon>
        <taxon>Viridiplantae</taxon>
        <taxon>Chlorophyta</taxon>
        <taxon>core chlorophytes</taxon>
        <taxon>Chlorophyceae</taxon>
        <taxon>CS clade</taxon>
        <taxon>Sphaeropleales</taxon>
        <taxon>Selenastraceae</taxon>
        <taxon>Monoraphidium</taxon>
    </lineage>
</organism>
<dbReference type="SUPFAM" id="SSF48225">
    <property type="entry name" value="Seven-hairpin glycosidases"/>
    <property type="match status" value="1"/>
</dbReference>
<evidence type="ECO:0000256" key="10">
    <source>
        <dbReference type="RuleBase" id="RU361193"/>
    </source>
</evidence>
<dbReference type="RefSeq" id="XP_013894137.1">
    <property type="nucleotide sequence ID" value="XM_014038683.1"/>
</dbReference>
<comment type="cofactor">
    <cofactor evidence="1">
        <name>Ca(2+)</name>
        <dbReference type="ChEBI" id="CHEBI:29108"/>
    </cofactor>
</comment>
<gene>
    <name evidence="12" type="ORF">MNEG_12844</name>
</gene>
<keyword evidence="6" id="KW-0106">Calcium</keyword>
<comment type="catalytic activity">
    <reaction evidence="8">
        <text>N(4)-(alpha-D-Man-(1-&gt;2)-alpha-D-Man-(1-&gt;2)-alpha-D-Man-(1-&gt;3)-[alpha-D-Man-(1-&gt;3)-[alpha-D-Man-(1-&gt;2)-alpha-D-Man-(1-&gt;6)]-alpha-D-Man-(1-&gt;6)]-beta-D-Man-(1-&gt;4)-beta-D-GlcNAc-(1-&gt;4)-beta-D-GlcNAc)-L-asparaginyl-[protein] (N-glucan mannose isomer 8A1,2,3B1,3) + 3 H2O = N(4)-(alpha-D-Man-(1-&gt;3)-[alpha-D-Man-(1-&gt;3)-[alpha-D-Man-(1-&gt;6)]-alpha-D-Man-(1-&gt;6)]-beta-D-Man-(1-&gt;4)-beta-D-GlcNAc-(1-&gt;4)-beta-D-GlcNAc)-L-asparaginyl-[protein] (N-glucan mannose isomer 5A1,2) + 3 beta-D-mannose</text>
        <dbReference type="Rhea" id="RHEA:56028"/>
        <dbReference type="Rhea" id="RHEA-COMP:14358"/>
        <dbReference type="Rhea" id="RHEA-COMP:14367"/>
        <dbReference type="ChEBI" id="CHEBI:15377"/>
        <dbReference type="ChEBI" id="CHEBI:28563"/>
        <dbReference type="ChEBI" id="CHEBI:59087"/>
        <dbReference type="ChEBI" id="CHEBI:60628"/>
        <dbReference type="EC" id="3.2.1.113"/>
    </reaction>
</comment>
<feature type="region of interest" description="Disordered" evidence="11">
    <location>
        <begin position="245"/>
        <end position="304"/>
    </location>
</feature>
<proteinExistence type="inferred from homology"/>
<evidence type="ECO:0000256" key="8">
    <source>
        <dbReference type="ARBA" id="ARBA00047669"/>
    </source>
</evidence>
<dbReference type="Gene3D" id="1.50.10.10">
    <property type="match status" value="1"/>
</dbReference>
<dbReference type="GO" id="GO:0005975">
    <property type="term" value="P:carbohydrate metabolic process"/>
    <property type="evidence" value="ECO:0007669"/>
    <property type="project" value="InterPro"/>
</dbReference>
<dbReference type="InterPro" id="IPR036026">
    <property type="entry name" value="Seven-hairpin_glycosidases"/>
</dbReference>
<accession>A0A0D2J5H1</accession>
<dbReference type="KEGG" id="mng:MNEG_12844"/>
<dbReference type="STRING" id="145388.A0A0D2J5H1"/>
<feature type="compositionally biased region" description="Low complexity" evidence="11">
    <location>
        <begin position="249"/>
        <end position="259"/>
    </location>
</feature>
<evidence type="ECO:0000256" key="5">
    <source>
        <dbReference type="ARBA" id="ARBA00022801"/>
    </source>
</evidence>
<dbReference type="GO" id="GO:0004571">
    <property type="term" value="F:mannosyl-oligosaccharide 1,2-alpha-mannosidase activity"/>
    <property type="evidence" value="ECO:0007669"/>
    <property type="project" value="UniProtKB-EC"/>
</dbReference>
<comment type="pathway">
    <text evidence="2">Protein modification; protein glycosylation.</text>
</comment>
<evidence type="ECO:0000256" key="4">
    <source>
        <dbReference type="ARBA" id="ARBA00022723"/>
    </source>
</evidence>
<keyword evidence="13" id="KW-1185">Reference proteome</keyword>
<dbReference type="Proteomes" id="UP000054498">
    <property type="component" value="Unassembled WGS sequence"/>
</dbReference>
<comment type="catalytic activity">
    <reaction evidence="9">
        <text>N(4)-(alpha-D-Man-(1-&gt;2)-alpha-D-Man-(1-&gt;2)-alpha-D-Man-(1-&gt;3)-[alpha-D-Man-(1-&gt;2)-alpha-D-Man-(1-&gt;3)-[alpha-D-Man-(1-&gt;2)-alpha-D-Man-(1-&gt;6)]-alpha-D-Man-(1-&gt;6)]-beta-D-Man-(1-&gt;4)-beta-D-GlcNAc-(1-&gt;4)-beta-D-GlcNAc)-L-asparaginyl-[protein] (N-glucan mannose isomer 9A1,2,3B1,2,3) + 4 H2O = N(4)-(alpha-D-Man-(1-&gt;3)-[alpha-D-Man-(1-&gt;3)-[alpha-D-Man-(1-&gt;6)]-alpha-D-Man-(1-&gt;6)]-beta-D-Man-(1-&gt;4)-beta-D-GlcNAc-(1-&gt;4)-beta-D-GlcNAc)-L-asparaginyl-[protein] (N-glucan mannose isomer 5A1,2) + 4 beta-D-mannose</text>
        <dbReference type="Rhea" id="RHEA:56008"/>
        <dbReference type="Rhea" id="RHEA-COMP:14356"/>
        <dbReference type="Rhea" id="RHEA-COMP:14367"/>
        <dbReference type="ChEBI" id="CHEBI:15377"/>
        <dbReference type="ChEBI" id="CHEBI:28563"/>
        <dbReference type="ChEBI" id="CHEBI:59087"/>
        <dbReference type="ChEBI" id="CHEBI:139493"/>
        <dbReference type="EC" id="3.2.1.113"/>
    </reaction>
</comment>
<evidence type="ECO:0000256" key="1">
    <source>
        <dbReference type="ARBA" id="ARBA00001913"/>
    </source>
</evidence>
<evidence type="ECO:0000313" key="12">
    <source>
        <dbReference type="EMBL" id="KIY95117.1"/>
    </source>
</evidence>
<dbReference type="EC" id="3.2.1.-" evidence="10"/>
<dbReference type="GO" id="GO:0005768">
    <property type="term" value="C:endosome"/>
    <property type="evidence" value="ECO:0007669"/>
    <property type="project" value="TreeGrafter"/>
</dbReference>
<keyword evidence="5 10" id="KW-0378">Hydrolase</keyword>
<comment type="similarity">
    <text evidence="3 10">Belongs to the glycosyl hydrolase 47 family.</text>
</comment>
<dbReference type="PANTHER" id="PTHR11742">
    <property type="entry name" value="MANNOSYL-OLIGOSACCHARIDE ALPHA-1,2-MANNOSIDASE-RELATED"/>
    <property type="match status" value="1"/>
</dbReference>
<dbReference type="GeneID" id="25730247"/>
<dbReference type="InterPro" id="IPR050749">
    <property type="entry name" value="Glycosyl_Hydrolase_47"/>
</dbReference>
<evidence type="ECO:0000256" key="2">
    <source>
        <dbReference type="ARBA" id="ARBA00004922"/>
    </source>
</evidence>
<reference evidence="12 13" key="1">
    <citation type="journal article" date="2013" name="BMC Genomics">
        <title>Reconstruction of the lipid metabolism for the microalga Monoraphidium neglectum from its genome sequence reveals characteristics suitable for biofuel production.</title>
        <authorList>
            <person name="Bogen C."/>
            <person name="Al-Dilaimi A."/>
            <person name="Albersmeier A."/>
            <person name="Wichmann J."/>
            <person name="Grundmann M."/>
            <person name="Rupp O."/>
            <person name="Lauersen K.J."/>
            <person name="Blifernez-Klassen O."/>
            <person name="Kalinowski J."/>
            <person name="Goesmann A."/>
            <person name="Mussgnug J.H."/>
            <person name="Kruse O."/>
        </authorList>
    </citation>
    <scope>NUCLEOTIDE SEQUENCE [LARGE SCALE GENOMIC DNA]</scope>
    <source>
        <strain evidence="12 13">SAG 48.87</strain>
    </source>
</reference>
<sequence>MAPLQALPVTGARRHRSSKSGGGHGGDDSGDCGWICRGSLTVVAAAMLATLVTFTCINAYMHGLAPPPSAADALPGGARGARGAASTRALAMVPPGGVVTIGGGGGGSGIAAPKAARQPFKHPFPDQAYRIFSIPPHDDSPRCSQSKICDGDHSCGPDGLGCMTDAHQRKMKVREAIRWSWQGYRKYAWGDDEVNVLGRTPMAWFRLGLTIVDGIDTLMIAGLEEEYQEARHWIANHLHFPDQSIVQEQQQQQQQQQQQRRQRQQRQQRQPQQQQRQQQQQQQRQRQQQQRQQQQQQQGQQQRR</sequence>
<evidence type="ECO:0000256" key="9">
    <source>
        <dbReference type="ARBA" id="ARBA00048605"/>
    </source>
</evidence>
<evidence type="ECO:0000256" key="3">
    <source>
        <dbReference type="ARBA" id="ARBA00007658"/>
    </source>
</evidence>
<keyword evidence="4" id="KW-0479">Metal-binding</keyword>
<feature type="region of interest" description="Disordered" evidence="11">
    <location>
        <begin position="1"/>
        <end position="28"/>
    </location>
</feature>
<dbReference type="GO" id="GO:0005802">
    <property type="term" value="C:trans-Golgi network"/>
    <property type="evidence" value="ECO:0007669"/>
    <property type="project" value="TreeGrafter"/>
</dbReference>
<dbReference type="GO" id="GO:0005509">
    <property type="term" value="F:calcium ion binding"/>
    <property type="evidence" value="ECO:0007669"/>
    <property type="project" value="InterPro"/>
</dbReference>
<dbReference type="PANTHER" id="PTHR11742:SF55">
    <property type="entry name" value="ENDOPLASMIC RETICULUM MANNOSYL-OLIGOSACCHARIDE 1,2-ALPHA-MANNOSIDASE"/>
    <property type="match status" value="1"/>
</dbReference>